<keyword evidence="1" id="KW-0808">Transferase</keyword>
<accession>A0AA37BTF4</accession>
<feature type="compositionally biased region" description="Pro residues" evidence="2">
    <location>
        <begin position="66"/>
        <end position="75"/>
    </location>
</feature>
<gene>
    <name evidence="4" type="ORF">ScoT_05250</name>
</gene>
<evidence type="ECO:0000256" key="1">
    <source>
        <dbReference type="ARBA" id="ARBA00022527"/>
    </source>
</evidence>
<feature type="region of interest" description="Disordered" evidence="2">
    <location>
        <begin position="17"/>
        <end position="75"/>
    </location>
</feature>
<protein>
    <recommendedName>
        <fullName evidence="3">Histidine kinase/HSP90-like ATPase domain-containing protein</fullName>
    </recommendedName>
</protein>
<dbReference type="CDD" id="cd16936">
    <property type="entry name" value="HATPase_RsbW-like"/>
    <property type="match status" value="1"/>
</dbReference>
<evidence type="ECO:0000259" key="3">
    <source>
        <dbReference type="Pfam" id="PF13581"/>
    </source>
</evidence>
<dbReference type="GO" id="GO:0004674">
    <property type="term" value="F:protein serine/threonine kinase activity"/>
    <property type="evidence" value="ECO:0007669"/>
    <property type="project" value="UniProtKB-KW"/>
</dbReference>
<reference evidence="4" key="1">
    <citation type="submission" date="2022-09" db="EMBL/GenBank/DDBJ databases">
        <title>Whole genome shotgun sequence of Streptomyces albidoflavus NBRC 12854.</title>
        <authorList>
            <person name="Komaki H."/>
            <person name="Tamura T."/>
        </authorList>
    </citation>
    <scope>NUCLEOTIDE SEQUENCE</scope>
    <source>
        <strain evidence="4">NBRC 12854</strain>
    </source>
</reference>
<organism evidence="4 5">
    <name type="scientific">Streptomyces albidoflavus</name>
    <dbReference type="NCBI Taxonomy" id="1886"/>
    <lineage>
        <taxon>Bacteria</taxon>
        <taxon>Bacillati</taxon>
        <taxon>Actinomycetota</taxon>
        <taxon>Actinomycetes</taxon>
        <taxon>Kitasatosporales</taxon>
        <taxon>Streptomycetaceae</taxon>
        <taxon>Streptomyces</taxon>
        <taxon>Streptomyces albidoflavus group</taxon>
    </lineage>
</organism>
<dbReference type="InterPro" id="IPR050267">
    <property type="entry name" value="Anti-sigma-factor_SerPK"/>
</dbReference>
<dbReference type="Gene3D" id="3.30.565.10">
    <property type="entry name" value="Histidine kinase-like ATPase, C-terminal domain"/>
    <property type="match status" value="1"/>
</dbReference>
<proteinExistence type="predicted"/>
<keyword evidence="1" id="KW-0723">Serine/threonine-protein kinase</keyword>
<dbReference type="SUPFAM" id="SSF55874">
    <property type="entry name" value="ATPase domain of HSP90 chaperone/DNA topoisomerase II/histidine kinase"/>
    <property type="match status" value="1"/>
</dbReference>
<feature type="domain" description="Histidine kinase/HSP90-like ATPase" evidence="3">
    <location>
        <begin position="91"/>
        <end position="200"/>
    </location>
</feature>
<evidence type="ECO:0000313" key="4">
    <source>
        <dbReference type="EMBL" id="GHI44351.1"/>
    </source>
</evidence>
<dbReference type="Proteomes" id="UP001051844">
    <property type="component" value="Unassembled WGS sequence"/>
</dbReference>
<dbReference type="PANTHER" id="PTHR35526:SF3">
    <property type="entry name" value="ANTI-SIGMA-F FACTOR RSBW"/>
    <property type="match status" value="1"/>
</dbReference>
<dbReference type="EMBL" id="BNDZ01000003">
    <property type="protein sequence ID" value="GHI44351.1"/>
    <property type="molecule type" value="Genomic_DNA"/>
</dbReference>
<evidence type="ECO:0000313" key="5">
    <source>
        <dbReference type="Proteomes" id="UP001051844"/>
    </source>
</evidence>
<dbReference type="InterPro" id="IPR003594">
    <property type="entry name" value="HATPase_dom"/>
</dbReference>
<feature type="compositionally biased region" description="Acidic residues" evidence="2">
    <location>
        <begin position="39"/>
        <end position="50"/>
    </location>
</feature>
<dbReference type="Pfam" id="PF13581">
    <property type="entry name" value="HATPase_c_2"/>
    <property type="match status" value="1"/>
</dbReference>
<dbReference type="PANTHER" id="PTHR35526">
    <property type="entry name" value="ANTI-SIGMA-F FACTOR RSBW-RELATED"/>
    <property type="match status" value="1"/>
</dbReference>
<name>A0AA37BTF4_9ACTN</name>
<evidence type="ECO:0000256" key="2">
    <source>
        <dbReference type="SAM" id="MobiDB-lite"/>
    </source>
</evidence>
<sequence length="229" mass="23204">MGRHRLVESARYAAFCGQVPDSEPGIPNTRTVEATEAQDAGETEDGDPNMDDGARGGPAGPSSGPAAPPVAAPAPPGPLPYEGVWRFTADAEDAAVPSARHAVRDLLRRQNVPAPPDLVHGLLLIVSELVTNAVRHAALLSPTVGVEVAVGAAWVRVAVEDSHPYRPTALVADHGQTGGRGLLLVREITAEAGGVCDVEHTAAGGKIIWAALPLGPGAGGAPVLPAPGG</sequence>
<comment type="caution">
    <text evidence="4">The sequence shown here is derived from an EMBL/GenBank/DDBJ whole genome shotgun (WGS) entry which is preliminary data.</text>
</comment>
<dbReference type="AlphaFoldDB" id="A0AA37BTF4"/>
<keyword evidence="1" id="KW-0418">Kinase</keyword>
<dbReference type="InterPro" id="IPR036890">
    <property type="entry name" value="HATPase_C_sf"/>
</dbReference>